<evidence type="ECO:0000313" key="7">
    <source>
        <dbReference type="Proteomes" id="UP000321933"/>
    </source>
</evidence>
<evidence type="ECO:0000256" key="4">
    <source>
        <dbReference type="SAM" id="MobiDB-lite"/>
    </source>
</evidence>
<dbReference type="InterPro" id="IPR003439">
    <property type="entry name" value="ABC_transporter-like_ATP-bd"/>
</dbReference>
<gene>
    <name evidence="6" type="ORF">FVW59_03425</name>
</gene>
<dbReference type="CDD" id="cd03221">
    <property type="entry name" value="ABCF_EF-3"/>
    <property type="match status" value="2"/>
</dbReference>
<keyword evidence="3 6" id="KW-0067">ATP-binding</keyword>
<dbReference type="SMART" id="SM00382">
    <property type="entry name" value="AAA"/>
    <property type="match status" value="2"/>
</dbReference>
<evidence type="ECO:0000259" key="5">
    <source>
        <dbReference type="PROSITE" id="PS50893"/>
    </source>
</evidence>
<evidence type="ECO:0000256" key="1">
    <source>
        <dbReference type="ARBA" id="ARBA00022737"/>
    </source>
</evidence>
<dbReference type="EMBL" id="VRYZ01000001">
    <property type="protein sequence ID" value="TXS94965.1"/>
    <property type="molecule type" value="Genomic_DNA"/>
</dbReference>
<dbReference type="OrthoDB" id="9808609at2"/>
<keyword evidence="7" id="KW-1185">Reference proteome</keyword>
<dbReference type="SUPFAM" id="SSF52540">
    <property type="entry name" value="P-loop containing nucleoside triphosphate hydrolases"/>
    <property type="match status" value="2"/>
</dbReference>
<dbReference type="PANTHER" id="PTHR19211">
    <property type="entry name" value="ATP-BINDING TRANSPORT PROTEIN-RELATED"/>
    <property type="match status" value="1"/>
</dbReference>
<feature type="domain" description="ABC transporter" evidence="5">
    <location>
        <begin position="338"/>
        <end position="527"/>
    </location>
</feature>
<protein>
    <submittedName>
        <fullName evidence="6">ABC-F family ATP-binding cassette domain-containing protein</fullName>
    </submittedName>
</protein>
<dbReference type="PROSITE" id="PS50893">
    <property type="entry name" value="ABC_TRANSPORTER_2"/>
    <property type="match status" value="2"/>
</dbReference>
<dbReference type="InterPro" id="IPR050611">
    <property type="entry name" value="ABCF"/>
</dbReference>
<dbReference type="FunFam" id="3.40.50.300:FF:001320">
    <property type="entry name" value="Heme ABC transporter ATP-binding protein"/>
    <property type="match status" value="1"/>
</dbReference>
<proteinExistence type="predicted"/>
<dbReference type="GO" id="GO:0005524">
    <property type="term" value="F:ATP binding"/>
    <property type="evidence" value="ECO:0007669"/>
    <property type="project" value="UniProtKB-KW"/>
</dbReference>
<evidence type="ECO:0000313" key="6">
    <source>
        <dbReference type="EMBL" id="TXS94965.1"/>
    </source>
</evidence>
<feature type="domain" description="ABC transporter" evidence="5">
    <location>
        <begin position="6"/>
        <end position="236"/>
    </location>
</feature>
<organism evidence="6 7">
    <name type="scientific">Parahaliea aestuarii</name>
    <dbReference type="NCBI Taxonomy" id="1852021"/>
    <lineage>
        <taxon>Bacteria</taxon>
        <taxon>Pseudomonadati</taxon>
        <taxon>Pseudomonadota</taxon>
        <taxon>Gammaproteobacteria</taxon>
        <taxon>Cellvibrionales</taxon>
        <taxon>Halieaceae</taxon>
        <taxon>Parahaliea</taxon>
    </lineage>
</organism>
<accession>A0A5C9A278</accession>
<dbReference type="PANTHER" id="PTHR19211:SF6">
    <property type="entry name" value="BLL7188 PROTEIN"/>
    <property type="match status" value="1"/>
</dbReference>
<dbReference type="PROSITE" id="PS00211">
    <property type="entry name" value="ABC_TRANSPORTER_1"/>
    <property type="match status" value="1"/>
</dbReference>
<comment type="caution">
    <text evidence="6">The sequence shown here is derived from an EMBL/GenBank/DDBJ whole genome shotgun (WGS) entry which is preliminary data.</text>
</comment>
<dbReference type="GO" id="GO:0016887">
    <property type="term" value="F:ATP hydrolysis activity"/>
    <property type="evidence" value="ECO:0007669"/>
    <property type="project" value="InterPro"/>
</dbReference>
<keyword evidence="2" id="KW-0547">Nucleotide-binding</keyword>
<name>A0A5C9A278_9GAMM</name>
<dbReference type="InterPro" id="IPR027417">
    <property type="entry name" value="P-loop_NTPase"/>
</dbReference>
<dbReference type="Proteomes" id="UP000321933">
    <property type="component" value="Unassembled WGS sequence"/>
</dbReference>
<sequence>MPASVITLRGVTALTPEGRALFTQLNLGFSSERTGLVGRNGVGKSTLLRLIAGDVKPDAGAVECSVTVVWLRQGCGATIRGTVAELFGIEAALARLARIEAGQGTLADFSAADWTLPARFESAVLGSGLDVRADTRIETLSGGQRTRLALAALLFGEPQFLLLDEPTNDLDSEGRAAVLDLLANWRGGALVVSHDRNLLGQMDCIVELTGLGATRYGGNWLHYQASKQAELAAVERDVADARKQLAATQRSAQQRVERKARSDGAGRRKRARGDAPKILLDARKERSEATGGGNARLAEARQAAAESALQTARDKVEILQALSIDFPSVGLARGKTVLELEAVTAGYAPLQPVLQDVSLSVSGPGRVALTGPNGSGKSTLVAVITGELAPLSGRVACRVDWARLDQRTGLLAEHATVLDNFRRQNPGLPDEACRGALARLGFRAAAALQEVASLSGGERLRAALACVLGGESPPQLLLLDEPTNHLDLEAIAVLEAGLRAYDGALLVVSHDEAFLDAIGIDRRISLGN</sequence>
<dbReference type="InterPro" id="IPR017871">
    <property type="entry name" value="ABC_transporter-like_CS"/>
</dbReference>
<feature type="compositionally biased region" description="Basic and acidic residues" evidence="4">
    <location>
        <begin position="255"/>
        <end position="277"/>
    </location>
</feature>
<dbReference type="InterPro" id="IPR003593">
    <property type="entry name" value="AAA+_ATPase"/>
</dbReference>
<keyword evidence="1" id="KW-0677">Repeat</keyword>
<feature type="region of interest" description="Disordered" evidence="4">
    <location>
        <begin position="249"/>
        <end position="277"/>
    </location>
</feature>
<dbReference type="AlphaFoldDB" id="A0A5C9A278"/>
<evidence type="ECO:0000256" key="2">
    <source>
        <dbReference type="ARBA" id="ARBA00022741"/>
    </source>
</evidence>
<evidence type="ECO:0000256" key="3">
    <source>
        <dbReference type="ARBA" id="ARBA00022840"/>
    </source>
</evidence>
<dbReference type="RefSeq" id="WP_148062805.1">
    <property type="nucleotide sequence ID" value="NZ_VRYZ01000001.1"/>
</dbReference>
<reference evidence="6 7" key="1">
    <citation type="submission" date="2019-08" db="EMBL/GenBank/DDBJ databases">
        <title>Parahaliea maris sp. nov., isolated from the surface seawater.</title>
        <authorList>
            <person name="Liu Y."/>
        </authorList>
    </citation>
    <scope>NUCLEOTIDE SEQUENCE [LARGE SCALE GENOMIC DNA]</scope>
    <source>
        <strain evidence="6 7">S2-26</strain>
    </source>
</reference>
<dbReference type="Gene3D" id="3.40.50.300">
    <property type="entry name" value="P-loop containing nucleotide triphosphate hydrolases"/>
    <property type="match status" value="2"/>
</dbReference>
<dbReference type="Pfam" id="PF00005">
    <property type="entry name" value="ABC_tran"/>
    <property type="match status" value="2"/>
</dbReference>